<protein>
    <submittedName>
        <fullName evidence="1">Uncharacterized protein</fullName>
    </submittedName>
</protein>
<dbReference type="RefSeq" id="XP_024681724.1">
    <property type="nucleotide sequence ID" value="XM_024821383.1"/>
</dbReference>
<dbReference type="Proteomes" id="UP000234474">
    <property type="component" value="Unassembled WGS sequence"/>
</dbReference>
<evidence type="ECO:0000313" key="1">
    <source>
        <dbReference type="EMBL" id="PKX93129.1"/>
    </source>
</evidence>
<keyword evidence="2" id="KW-1185">Reference proteome</keyword>
<dbReference type="VEuPathDB" id="FungiDB:P174DRAFT_222424"/>
<proteinExistence type="predicted"/>
<dbReference type="EMBL" id="MSZS01000005">
    <property type="protein sequence ID" value="PKX93129.1"/>
    <property type="molecule type" value="Genomic_DNA"/>
</dbReference>
<organism evidence="1 2">
    <name type="scientific">Aspergillus novofumigatus (strain IBT 16806)</name>
    <dbReference type="NCBI Taxonomy" id="1392255"/>
    <lineage>
        <taxon>Eukaryota</taxon>
        <taxon>Fungi</taxon>
        <taxon>Dikarya</taxon>
        <taxon>Ascomycota</taxon>
        <taxon>Pezizomycotina</taxon>
        <taxon>Eurotiomycetes</taxon>
        <taxon>Eurotiomycetidae</taxon>
        <taxon>Eurotiales</taxon>
        <taxon>Aspergillaceae</taxon>
        <taxon>Aspergillus</taxon>
        <taxon>Aspergillus subgen. Fumigati</taxon>
    </lineage>
</organism>
<reference evidence="2" key="1">
    <citation type="journal article" date="2018" name="Proc. Natl. Acad. Sci. U.S.A.">
        <title>Linking secondary metabolites to gene clusters through genome sequencing of six diverse Aspergillus species.</title>
        <authorList>
            <person name="Kaerboelling I."/>
            <person name="Vesth T.C."/>
            <person name="Frisvad J.C."/>
            <person name="Nybo J.L."/>
            <person name="Theobald S."/>
            <person name="Kuo A."/>
            <person name="Bowyer P."/>
            <person name="Matsuda Y."/>
            <person name="Mondo S."/>
            <person name="Lyhne E.K."/>
            <person name="Kogle M.E."/>
            <person name="Clum A."/>
            <person name="Lipzen A."/>
            <person name="Salamov A."/>
            <person name="Ngan C.Y."/>
            <person name="Daum C."/>
            <person name="Chiniquy J."/>
            <person name="Barry K."/>
            <person name="LaButti K."/>
            <person name="Haridas S."/>
            <person name="Simmons B.A."/>
            <person name="Magnuson J.K."/>
            <person name="Mortensen U.H."/>
            <person name="Larsen T.O."/>
            <person name="Grigoriev I.V."/>
            <person name="Baker S.E."/>
            <person name="Andersen M.R."/>
        </authorList>
    </citation>
    <scope>NUCLEOTIDE SEQUENCE [LARGE SCALE GENOMIC DNA]</scope>
    <source>
        <strain evidence="2">IBT 16806</strain>
    </source>
</reference>
<accession>A0A2I1C662</accession>
<name>A0A2I1C662_ASPN1</name>
<dbReference type="AlphaFoldDB" id="A0A2I1C662"/>
<comment type="caution">
    <text evidence="1">The sequence shown here is derived from an EMBL/GenBank/DDBJ whole genome shotgun (WGS) entry which is preliminary data.</text>
</comment>
<gene>
    <name evidence="1" type="ORF">P174DRAFT_222424</name>
</gene>
<sequence>MGLVDKAPGSVGASSSCRDCNAASCNTECASLGRILKTAIAQEVAIACIKF</sequence>
<dbReference type="PROSITE" id="PS51257">
    <property type="entry name" value="PROKAR_LIPOPROTEIN"/>
    <property type="match status" value="1"/>
</dbReference>
<dbReference type="GeneID" id="36528709"/>
<evidence type="ECO:0000313" key="2">
    <source>
        <dbReference type="Proteomes" id="UP000234474"/>
    </source>
</evidence>